<dbReference type="InterPro" id="IPR011051">
    <property type="entry name" value="RmlC_Cupin_sf"/>
</dbReference>
<dbReference type="InterPro" id="IPR014710">
    <property type="entry name" value="RmlC-like_jellyroll"/>
</dbReference>
<organism evidence="1 2">
    <name type="scientific">Reichenbachiella agariperforans</name>
    <dbReference type="NCBI Taxonomy" id="156994"/>
    <lineage>
        <taxon>Bacteria</taxon>
        <taxon>Pseudomonadati</taxon>
        <taxon>Bacteroidota</taxon>
        <taxon>Cytophagia</taxon>
        <taxon>Cytophagales</taxon>
        <taxon>Reichenbachiellaceae</taxon>
        <taxon>Reichenbachiella</taxon>
    </lineage>
</organism>
<dbReference type="Gene3D" id="2.60.120.10">
    <property type="entry name" value="Jelly Rolls"/>
    <property type="match status" value="1"/>
</dbReference>
<dbReference type="AlphaFoldDB" id="A0A1M6JDI2"/>
<protein>
    <submittedName>
        <fullName evidence="1">Cupin domain protein</fullName>
    </submittedName>
</protein>
<dbReference type="RefSeq" id="WP_073118516.1">
    <property type="nucleotide sequence ID" value="NZ_FRAA01000001.1"/>
</dbReference>
<gene>
    <name evidence="1" type="ORF">SAMN04488028_101150</name>
</gene>
<dbReference type="STRING" id="156994.SAMN04488028_101150"/>
<evidence type="ECO:0000313" key="2">
    <source>
        <dbReference type="Proteomes" id="UP000184474"/>
    </source>
</evidence>
<name>A0A1M6JDI2_REIAG</name>
<proteinExistence type="predicted"/>
<dbReference type="Proteomes" id="UP000184474">
    <property type="component" value="Unassembled WGS sequence"/>
</dbReference>
<dbReference type="SUPFAM" id="SSF51182">
    <property type="entry name" value="RmlC-like cupins"/>
    <property type="match status" value="1"/>
</dbReference>
<accession>A0A1M6JDI2</accession>
<reference evidence="2" key="1">
    <citation type="submission" date="2016-11" db="EMBL/GenBank/DDBJ databases">
        <authorList>
            <person name="Varghese N."/>
            <person name="Submissions S."/>
        </authorList>
    </citation>
    <scope>NUCLEOTIDE SEQUENCE [LARGE SCALE GENOMIC DNA]</scope>
    <source>
        <strain evidence="2">DSM 26134</strain>
    </source>
</reference>
<evidence type="ECO:0000313" key="1">
    <source>
        <dbReference type="EMBL" id="SHJ44767.1"/>
    </source>
</evidence>
<sequence length="106" mass="12006">MKTAVNQAIWTELLESDKPVVKVIEKSENLRILGIGLKQGVILTEHQTPYVTKLVLVEGEVEYEQGETKYLLRKFDELDIPVNIKHQVTSLSNSLFVLIQELDAGE</sequence>
<keyword evidence="2" id="KW-1185">Reference proteome</keyword>
<dbReference type="EMBL" id="FRAA01000001">
    <property type="protein sequence ID" value="SHJ44767.1"/>
    <property type="molecule type" value="Genomic_DNA"/>
</dbReference>